<evidence type="ECO:0000313" key="1">
    <source>
        <dbReference type="EMBL" id="EYB86301.1"/>
    </source>
</evidence>
<keyword evidence="2" id="KW-1185">Reference proteome</keyword>
<gene>
    <name evidence="1" type="primary">Acey_s0281.g1235</name>
    <name evidence="1" type="ORF">Y032_0281g1235</name>
</gene>
<dbReference type="EMBL" id="JARK01001617">
    <property type="protein sequence ID" value="EYB86301.1"/>
    <property type="molecule type" value="Genomic_DNA"/>
</dbReference>
<feature type="non-terminal residue" evidence="1">
    <location>
        <position position="1"/>
    </location>
</feature>
<evidence type="ECO:0000313" key="2">
    <source>
        <dbReference type="Proteomes" id="UP000024635"/>
    </source>
</evidence>
<reference evidence="2" key="1">
    <citation type="journal article" date="2015" name="Nat. Genet.">
        <title>The genome and transcriptome of the zoonotic hookworm Ancylostoma ceylanicum identify infection-specific gene families.</title>
        <authorList>
            <person name="Schwarz E.M."/>
            <person name="Hu Y."/>
            <person name="Antoshechkin I."/>
            <person name="Miller M.M."/>
            <person name="Sternberg P.W."/>
            <person name="Aroian R.V."/>
        </authorList>
    </citation>
    <scope>NUCLEOTIDE SEQUENCE</scope>
    <source>
        <strain evidence="2">HY135</strain>
    </source>
</reference>
<sequence length="54" mass="6532">KKKYSCSWTKVTSYEKMDTDFVSSTRSNPLWEIWMFHYCFRLNQPICRPIPPPS</sequence>
<accession>A0A016S750</accession>
<proteinExistence type="predicted"/>
<organism evidence="1 2">
    <name type="scientific">Ancylostoma ceylanicum</name>
    <dbReference type="NCBI Taxonomy" id="53326"/>
    <lineage>
        <taxon>Eukaryota</taxon>
        <taxon>Metazoa</taxon>
        <taxon>Ecdysozoa</taxon>
        <taxon>Nematoda</taxon>
        <taxon>Chromadorea</taxon>
        <taxon>Rhabditida</taxon>
        <taxon>Rhabditina</taxon>
        <taxon>Rhabditomorpha</taxon>
        <taxon>Strongyloidea</taxon>
        <taxon>Ancylostomatidae</taxon>
        <taxon>Ancylostomatinae</taxon>
        <taxon>Ancylostoma</taxon>
    </lineage>
</organism>
<dbReference type="AlphaFoldDB" id="A0A016S750"/>
<dbReference type="Proteomes" id="UP000024635">
    <property type="component" value="Unassembled WGS sequence"/>
</dbReference>
<name>A0A016S750_9BILA</name>
<comment type="caution">
    <text evidence="1">The sequence shown here is derived from an EMBL/GenBank/DDBJ whole genome shotgun (WGS) entry which is preliminary data.</text>
</comment>
<protein>
    <submittedName>
        <fullName evidence="1">Uncharacterized protein</fullName>
    </submittedName>
</protein>